<evidence type="ECO:0000256" key="2">
    <source>
        <dbReference type="ARBA" id="ARBA00023125"/>
    </source>
</evidence>
<feature type="domain" description="IclR-ED" evidence="6">
    <location>
        <begin position="81"/>
        <end position="261"/>
    </location>
</feature>
<dbReference type="SUPFAM" id="SSF46785">
    <property type="entry name" value="Winged helix' DNA-binding domain"/>
    <property type="match status" value="1"/>
</dbReference>
<evidence type="ECO:0000259" key="6">
    <source>
        <dbReference type="PROSITE" id="PS51078"/>
    </source>
</evidence>
<dbReference type="PANTHER" id="PTHR30136:SF7">
    <property type="entry name" value="HTH-TYPE TRANSCRIPTIONAL REGULATOR KDGR-RELATED"/>
    <property type="match status" value="1"/>
</dbReference>
<dbReference type="InterPro" id="IPR036388">
    <property type="entry name" value="WH-like_DNA-bd_sf"/>
</dbReference>
<dbReference type="GO" id="GO:0045892">
    <property type="term" value="P:negative regulation of DNA-templated transcription"/>
    <property type="evidence" value="ECO:0007669"/>
    <property type="project" value="TreeGrafter"/>
</dbReference>
<dbReference type="PROSITE" id="PS51078">
    <property type="entry name" value="ICLR_ED"/>
    <property type="match status" value="1"/>
</dbReference>
<dbReference type="InterPro" id="IPR050707">
    <property type="entry name" value="HTH_MetabolicPath_Reg"/>
</dbReference>
<dbReference type="InterPro" id="IPR014757">
    <property type="entry name" value="Tscrpt_reg_IclR_C"/>
</dbReference>
<evidence type="ECO:0000313" key="7">
    <source>
        <dbReference type="EMBL" id="PSJ59559.1"/>
    </source>
</evidence>
<dbReference type="Gene3D" id="1.10.10.10">
    <property type="entry name" value="Winged helix-like DNA-binding domain superfamily/Winged helix DNA-binding domain"/>
    <property type="match status" value="1"/>
</dbReference>
<dbReference type="PROSITE" id="PS51077">
    <property type="entry name" value="HTH_ICLR"/>
    <property type="match status" value="1"/>
</dbReference>
<feature type="region of interest" description="Disordered" evidence="4">
    <location>
        <begin position="261"/>
        <end position="288"/>
    </location>
</feature>
<dbReference type="RefSeq" id="WP_106772634.1">
    <property type="nucleotide sequence ID" value="NZ_PXYK01000011.1"/>
</dbReference>
<evidence type="ECO:0000313" key="8">
    <source>
        <dbReference type="Proteomes" id="UP000241229"/>
    </source>
</evidence>
<accession>A0A2P7SAN5</accession>
<keyword evidence="2" id="KW-0238">DNA-binding</keyword>
<keyword evidence="8" id="KW-1185">Reference proteome</keyword>
<keyword evidence="1" id="KW-0805">Transcription regulation</keyword>
<dbReference type="AlphaFoldDB" id="A0A2P7SAN5"/>
<keyword evidence="3" id="KW-0804">Transcription</keyword>
<name>A0A2P7SAN5_9HYPH</name>
<dbReference type="OrthoDB" id="6057486at2"/>
<reference evidence="7 8" key="1">
    <citation type="submission" date="2018-03" db="EMBL/GenBank/DDBJ databases">
        <title>The draft genome of Mesorhizobium sp. 6GN-30.</title>
        <authorList>
            <person name="Liu L."/>
            <person name="Li L."/>
            <person name="Wang T."/>
            <person name="Zhang X."/>
            <person name="Liang L."/>
        </authorList>
    </citation>
    <scope>NUCLEOTIDE SEQUENCE [LARGE SCALE GENOMIC DNA]</scope>
    <source>
        <strain evidence="7 8">6GN30</strain>
    </source>
</reference>
<protein>
    <submittedName>
        <fullName evidence="7">IclR family transcriptional regulator</fullName>
    </submittedName>
</protein>
<dbReference type="Gene3D" id="3.30.450.40">
    <property type="match status" value="1"/>
</dbReference>
<dbReference type="InterPro" id="IPR029016">
    <property type="entry name" value="GAF-like_dom_sf"/>
</dbReference>
<feature type="domain" description="HTH iclR-type" evidence="5">
    <location>
        <begin position="19"/>
        <end position="80"/>
    </location>
</feature>
<dbReference type="Proteomes" id="UP000241229">
    <property type="component" value="Unassembled WGS sequence"/>
</dbReference>
<evidence type="ECO:0000256" key="1">
    <source>
        <dbReference type="ARBA" id="ARBA00023015"/>
    </source>
</evidence>
<organism evidence="7 8">
    <name type="scientific">Kumtagia ephedrae</name>
    <dbReference type="NCBI Taxonomy" id="2116701"/>
    <lineage>
        <taxon>Bacteria</taxon>
        <taxon>Pseudomonadati</taxon>
        <taxon>Pseudomonadota</taxon>
        <taxon>Alphaproteobacteria</taxon>
        <taxon>Hyphomicrobiales</taxon>
        <taxon>Phyllobacteriaceae</taxon>
        <taxon>Kumtagia</taxon>
    </lineage>
</organism>
<proteinExistence type="predicted"/>
<gene>
    <name evidence="7" type="ORF">C7I84_13060</name>
</gene>
<comment type="caution">
    <text evidence="7">The sequence shown here is derived from an EMBL/GenBank/DDBJ whole genome shotgun (WGS) entry which is preliminary data.</text>
</comment>
<dbReference type="Pfam" id="PF01614">
    <property type="entry name" value="IclR_C"/>
    <property type="match status" value="1"/>
</dbReference>
<evidence type="ECO:0000256" key="3">
    <source>
        <dbReference type="ARBA" id="ARBA00023163"/>
    </source>
</evidence>
<dbReference type="InterPro" id="IPR005471">
    <property type="entry name" value="Tscrpt_reg_IclR_N"/>
</dbReference>
<dbReference type="GO" id="GO:0003677">
    <property type="term" value="F:DNA binding"/>
    <property type="evidence" value="ECO:0007669"/>
    <property type="project" value="UniProtKB-KW"/>
</dbReference>
<evidence type="ECO:0000259" key="5">
    <source>
        <dbReference type="PROSITE" id="PS51077"/>
    </source>
</evidence>
<dbReference type="PANTHER" id="PTHR30136">
    <property type="entry name" value="HELIX-TURN-HELIX TRANSCRIPTIONAL REGULATOR, ICLR FAMILY"/>
    <property type="match status" value="1"/>
</dbReference>
<sequence length="288" mass="31451">MSVEPANDDVEIARRDYKVPAAEKALDILEFMAACREDVTQTEISAALGRSIHEVYRIIQLLEGRGYLIRTKSDRYRLSLKLFELAHMHPPVNRLVDVALPVMRDLAARANQSCHLVVLRGSSVLIVLQVDSPLPMRYSVALGSHFPILETSSGAVLLAFTPPQERAALVDRLVAAGEAEMPRDAVEQRIADILANGYEMRASLAVEGCTNIAVPIRDHTGATIAALTVPYLPQKQARLDRLAVLEEAAIAAIEISRSLGAAEGRARVSGDRPSDQDPERPGHKGRKT</sequence>
<dbReference type="EMBL" id="PXYK01000011">
    <property type="protein sequence ID" value="PSJ59559.1"/>
    <property type="molecule type" value="Genomic_DNA"/>
</dbReference>
<dbReference type="SMART" id="SM00346">
    <property type="entry name" value="HTH_ICLR"/>
    <property type="match status" value="1"/>
</dbReference>
<dbReference type="GO" id="GO:0003700">
    <property type="term" value="F:DNA-binding transcription factor activity"/>
    <property type="evidence" value="ECO:0007669"/>
    <property type="project" value="TreeGrafter"/>
</dbReference>
<feature type="compositionally biased region" description="Basic and acidic residues" evidence="4">
    <location>
        <begin position="264"/>
        <end position="282"/>
    </location>
</feature>
<dbReference type="Pfam" id="PF09339">
    <property type="entry name" value="HTH_IclR"/>
    <property type="match status" value="1"/>
</dbReference>
<dbReference type="InterPro" id="IPR036390">
    <property type="entry name" value="WH_DNA-bd_sf"/>
</dbReference>
<evidence type="ECO:0000256" key="4">
    <source>
        <dbReference type="SAM" id="MobiDB-lite"/>
    </source>
</evidence>
<dbReference type="SUPFAM" id="SSF55781">
    <property type="entry name" value="GAF domain-like"/>
    <property type="match status" value="1"/>
</dbReference>